<gene>
    <name evidence="1" type="ORF">PHYSODRAFT_505581</name>
</gene>
<dbReference type="KEGG" id="psoj:PHYSODRAFT_505581"/>
<dbReference type="GeneID" id="20658507"/>
<sequence length="340" mass="39632">MEQARDGLHWQISGDTAVPKDYEKDLATFRRLEAQNKIVFKAHPSLHAFPWSIPPKVSNHNINQALKKLSFARAKGELAPALTKVVNRLEARAKHDDGLWQALQQTPNQLWRHRNAITEYQVWINYRLAVSQLNLYFDGRQTDNSCRKLASCKEHKETLAHIFWECPCANTYWEALVTRWTGQRWQQHDLAKFKANCMSRSPPKLSSVMQARLQATFTDEVEAYVIEWNRVWWILSSICITVLWIQRNRVTHQQEQVTQQGSKQEFLKTGLQQLRALTRRERRHPHTKIQGTRLLLCLGMLARPLQEAPPQGVSQVQPPDRTMTPALISWLRKFQTSCKQ</sequence>
<dbReference type="Proteomes" id="UP000002640">
    <property type="component" value="Unassembled WGS sequence"/>
</dbReference>
<name>G4ZLQ5_PHYSP</name>
<protein>
    <submittedName>
        <fullName evidence="1">Uncharacterized protein</fullName>
    </submittedName>
</protein>
<keyword evidence="2" id="KW-1185">Reference proteome</keyword>
<reference evidence="1 2" key="1">
    <citation type="journal article" date="2006" name="Science">
        <title>Phytophthora genome sequences uncover evolutionary origins and mechanisms of pathogenesis.</title>
        <authorList>
            <person name="Tyler B.M."/>
            <person name="Tripathy S."/>
            <person name="Zhang X."/>
            <person name="Dehal P."/>
            <person name="Jiang R.H."/>
            <person name="Aerts A."/>
            <person name="Arredondo F.D."/>
            <person name="Baxter L."/>
            <person name="Bensasson D."/>
            <person name="Beynon J.L."/>
            <person name="Chapman J."/>
            <person name="Damasceno C.M."/>
            <person name="Dorrance A.E."/>
            <person name="Dou D."/>
            <person name="Dickerman A.W."/>
            <person name="Dubchak I.L."/>
            <person name="Garbelotto M."/>
            <person name="Gijzen M."/>
            <person name="Gordon S.G."/>
            <person name="Govers F."/>
            <person name="Grunwald N.J."/>
            <person name="Huang W."/>
            <person name="Ivors K.L."/>
            <person name="Jones R.W."/>
            <person name="Kamoun S."/>
            <person name="Krampis K."/>
            <person name="Lamour K.H."/>
            <person name="Lee M.K."/>
            <person name="McDonald W.H."/>
            <person name="Medina M."/>
            <person name="Meijer H.J."/>
            <person name="Nordberg E.K."/>
            <person name="Maclean D.J."/>
            <person name="Ospina-Giraldo M.D."/>
            <person name="Morris P.F."/>
            <person name="Phuntumart V."/>
            <person name="Putnam N.H."/>
            <person name="Rash S."/>
            <person name="Rose J.K."/>
            <person name="Sakihama Y."/>
            <person name="Salamov A.A."/>
            <person name="Savidor A."/>
            <person name="Scheuring C.F."/>
            <person name="Smith B.M."/>
            <person name="Sobral B.W."/>
            <person name="Terry A."/>
            <person name="Torto-Alalibo T.A."/>
            <person name="Win J."/>
            <person name="Xu Z."/>
            <person name="Zhang H."/>
            <person name="Grigoriev I.V."/>
            <person name="Rokhsar D.S."/>
            <person name="Boore J.L."/>
        </authorList>
    </citation>
    <scope>NUCLEOTIDE SEQUENCE [LARGE SCALE GENOMIC DNA]</scope>
    <source>
        <strain evidence="1 2">P6497</strain>
    </source>
</reference>
<dbReference type="SMR" id="G4ZLQ5"/>
<dbReference type="InParanoid" id="G4ZLQ5"/>
<dbReference type="RefSeq" id="XP_009528697.1">
    <property type="nucleotide sequence ID" value="XM_009530402.1"/>
</dbReference>
<organism evidence="1 2">
    <name type="scientific">Phytophthora sojae (strain P6497)</name>
    <name type="common">Soybean stem and root rot agent</name>
    <name type="synonym">Phytophthora megasperma f. sp. glycines</name>
    <dbReference type="NCBI Taxonomy" id="1094619"/>
    <lineage>
        <taxon>Eukaryota</taxon>
        <taxon>Sar</taxon>
        <taxon>Stramenopiles</taxon>
        <taxon>Oomycota</taxon>
        <taxon>Peronosporomycetes</taxon>
        <taxon>Peronosporales</taxon>
        <taxon>Peronosporaceae</taxon>
        <taxon>Phytophthora</taxon>
    </lineage>
</organism>
<dbReference type="AlphaFoldDB" id="G4ZLQ5"/>
<dbReference type="STRING" id="1094619.G4ZLQ5"/>
<proteinExistence type="predicted"/>
<accession>G4ZLQ5</accession>
<evidence type="ECO:0000313" key="1">
    <source>
        <dbReference type="EMBL" id="EGZ14948.1"/>
    </source>
</evidence>
<evidence type="ECO:0000313" key="2">
    <source>
        <dbReference type="Proteomes" id="UP000002640"/>
    </source>
</evidence>
<dbReference type="OMA" id="HNAITEY"/>
<dbReference type="EMBL" id="JH159155">
    <property type="protein sequence ID" value="EGZ14948.1"/>
    <property type="molecule type" value="Genomic_DNA"/>
</dbReference>